<accession>A0A2S6BVU4</accession>
<name>A0A2S6BVU4_9PEZI</name>
<keyword evidence="2" id="KW-0472">Membrane</keyword>
<evidence type="ECO:0000313" key="5">
    <source>
        <dbReference type="Proteomes" id="UP000237631"/>
    </source>
</evidence>
<protein>
    <recommendedName>
        <fullName evidence="6">Peptidase A1 domain-containing protein</fullName>
    </recommendedName>
</protein>
<dbReference type="Proteomes" id="UP000237631">
    <property type="component" value="Unassembled WGS sequence"/>
</dbReference>
<feature type="region of interest" description="Disordered" evidence="1">
    <location>
        <begin position="393"/>
        <end position="456"/>
    </location>
</feature>
<organism evidence="4 5">
    <name type="scientific">Cercospora berteroae</name>
    <dbReference type="NCBI Taxonomy" id="357750"/>
    <lineage>
        <taxon>Eukaryota</taxon>
        <taxon>Fungi</taxon>
        <taxon>Dikarya</taxon>
        <taxon>Ascomycota</taxon>
        <taxon>Pezizomycotina</taxon>
        <taxon>Dothideomycetes</taxon>
        <taxon>Dothideomycetidae</taxon>
        <taxon>Mycosphaerellales</taxon>
        <taxon>Mycosphaerellaceae</taxon>
        <taxon>Cercospora</taxon>
    </lineage>
</organism>
<dbReference type="AlphaFoldDB" id="A0A2S6BVU4"/>
<comment type="caution">
    <text evidence="4">The sequence shown here is derived from an EMBL/GenBank/DDBJ whole genome shotgun (WGS) entry which is preliminary data.</text>
</comment>
<evidence type="ECO:0000256" key="1">
    <source>
        <dbReference type="SAM" id="MobiDB-lite"/>
    </source>
</evidence>
<gene>
    <name evidence="4" type="ORF">CBER1_08478</name>
</gene>
<dbReference type="EMBL" id="PNEN01001747">
    <property type="protein sequence ID" value="PPJ51594.1"/>
    <property type="molecule type" value="Genomic_DNA"/>
</dbReference>
<evidence type="ECO:0000256" key="2">
    <source>
        <dbReference type="SAM" id="Phobius"/>
    </source>
</evidence>
<keyword evidence="2" id="KW-0812">Transmembrane</keyword>
<dbReference type="STRING" id="357750.A0A2S6BVU4"/>
<keyword evidence="3" id="KW-0732">Signal</keyword>
<proteinExistence type="predicted"/>
<keyword evidence="2" id="KW-1133">Transmembrane helix</keyword>
<sequence length="456" mass="47510">MRQPRASHHNLLLLLTTTLTPTTTLAQLLSGAPGSSPSGGSTLSNQLCNKTFSLANSTGFYPFSPYVTDANIPLTWAGTVFQSNTSTSLSSSPRVELSLWFNPGNQNYSDSNALGYDACYLFPGGLALTAAFKGQNDTGDCIATMDETCVREMIDLTNLYSARITGLPTGLNSSSLPNVCNELARDLTQNFPKSCKPFFNSTGAAPYTIFGGTPALGGPLTGEDSLVQESSCMLEDDVSGGGGGGGNYSLMWTQFGENTLFNYFAANYLVVPLITAFMPIANEDRPVTLGSSKAFMSCGRAKNLTEGSLPIPDAAEAAASIGIPVGGNVTGNVGGPAAGNATEGVVDDSEGDGGISGGAIAGIVIGVVLGLALIGAAVWFFVIRKKRRSHTGMAELNGGQEESKNKDARQYSVEAPNEHAVSEMGGACPEHAHTGWNQSQAVELPTYRNPAELDAK</sequence>
<dbReference type="PANTHER" id="PTHR16861">
    <property type="entry name" value="GLYCOPROTEIN 38"/>
    <property type="match status" value="1"/>
</dbReference>
<dbReference type="PANTHER" id="PTHR16861:SF4">
    <property type="entry name" value="SH3 DOMAIN PROTEIN (AFU_ORTHOLOGUE AFUA_1G13610)"/>
    <property type="match status" value="1"/>
</dbReference>
<reference evidence="5" key="1">
    <citation type="journal article" date="2017" name="bioRxiv">
        <title>Conservation of a gene cluster reveals novel cercosporin biosynthetic mechanisms and extends production to the genus Colletotrichum.</title>
        <authorList>
            <person name="de Jonge R."/>
            <person name="Ebert M.K."/>
            <person name="Huitt-Roehl C.R."/>
            <person name="Pal P."/>
            <person name="Suttle J.C."/>
            <person name="Spanner R.E."/>
            <person name="Neubauer J.D."/>
            <person name="Jurick W.M.II."/>
            <person name="Stott K.A."/>
            <person name="Secor G.A."/>
            <person name="Thomma B.P.H.J."/>
            <person name="Van de Peer Y."/>
            <person name="Townsend C.A."/>
            <person name="Bolton M.D."/>
        </authorList>
    </citation>
    <scope>NUCLEOTIDE SEQUENCE [LARGE SCALE GENOMIC DNA]</scope>
    <source>
        <strain evidence="5">CBS538.71</strain>
    </source>
</reference>
<feature type="transmembrane region" description="Helical" evidence="2">
    <location>
        <begin position="359"/>
        <end position="383"/>
    </location>
</feature>
<evidence type="ECO:0000256" key="3">
    <source>
        <dbReference type="SAM" id="SignalP"/>
    </source>
</evidence>
<evidence type="ECO:0000313" key="4">
    <source>
        <dbReference type="EMBL" id="PPJ51594.1"/>
    </source>
</evidence>
<keyword evidence="5" id="KW-1185">Reference proteome</keyword>
<feature type="chain" id="PRO_5015572060" description="Peptidase A1 domain-containing protein" evidence="3">
    <location>
        <begin position="27"/>
        <end position="456"/>
    </location>
</feature>
<dbReference type="OrthoDB" id="3649267at2759"/>
<feature type="signal peptide" evidence="3">
    <location>
        <begin position="1"/>
        <end position="26"/>
    </location>
</feature>
<evidence type="ECO:0008006" key="6">
    <source>
        <dbReference type="Google" id="ProtNLM"/>
    </source>
</evidence>